<keyword evidence="4" id="KW-0378">Hydrolase</keyword>
<dbReference type="Gene3D" id="3.90.79.10">
    <property type="entry name" value="Nucleoside Triphosphate Pyrophosphohydrolase"/>
    <property type="match status" value="1"/>
</dbReference>
<comment type="cofactor">
    <cofactor evidence="2">
        <name>Mg(2+)</name>
        <dbReference type="ChEBI" id="CHEBI:18420"/>
    </cofactor>
</comment>
<dbReference type="AlphaFoldDB" id="A0A7C5Y861"/>
<evidence type="ECO:0000256" key="4">
    <source>
        <dbReference type="ARBA" id="ARBA00022801"/>
    </source>
</evidence>
<dbReference type="InterPro" id="IPR015797">
    <property type="entry name" value="NUDIX_hydrolase-like_dom_sf"/>
</dbReference>
<accession>A0A7C5Y861</accession>
<evidence type="ECO:0000259" key="7">
    <source>
        <dbReference type="PROSITE" id="PS51462"/>
    </source>
</evidence>
<feature type="domain" description="Nudix hydrolase" evidence="7">
    <location>
        <begin position="19"/>
        <end position="150"/>
    </location>
</feature>
<reference evidence="8" key="1">
    <citation type="journal article" date="2020" name="mSystems">
        <title>Genome- and Community-Level Interaction Insights into Carbon Utilization and Element Cycling Functions of Hydrothermarchaeota in Hydrothermal Sediment.</title>
        <authorList>
            <person name="Zhou Z."/>
            <person name="Liu Y."/>
            <person name="Xu W."/>
            <person name="Pan J."/>
            <person name="Luo Z.H."/>
            <person name="Li M."/>
        </authorList>
    </citation>
    <scope>NUCLEOTIDE SEQUENCE [LARGE SCALE GENOMIC DNA]</scope>
    <source>
        <strain evidence="8">SpSt-1084</strain>
    </source>
</reference>
<protein>
    <submittedName>
        <fullName evidence="8">CoA pyrophosphatase</fullName>
    </submittedName>
</protein>
<evidence type="ECO:0000256" key="3">
    <source>
        <dbReference type="ARBA" id="ARBA00022723"/>
    </source>
</evidence>
<dbReference type="InterPro" id="IPR000086">
    <property type="entry name" value="NUDIX_hydrolase_dom"/>
</dbReference>
<dbReference type="SUPFAM" id="SSF55811">
    <property type="entry name" value="Nudix"/>
    <property type="match status" value="1"/>
</dbReference>
<dbReference type="Pfam" id="PF00293">
    <property type="entry name" value="NUDIX"/>
    <property type="match status" value="1"/>
</dbReference>
<keyword evidence="6" id="KW-0464">Manganese</keyword>
<dbReference type="PROSITE" id="PS51462">
    <property type="entry name" value="NUDIX"/>
    <property type="match status" value="1"/>
</dbReference>
<evidence type="ECO:0000313" key="8">
    <source>
        <dbReference type="EMBL" id="HHR40540.1"/>
    </source>
</evidence>
<dbReference type="PANTHER" id="PTHR12992:SF11">
    <property type="entry name" value="MITOCHONDRIAL COENZYME A DIPHOSPHATASE NUDT8"/>
    <property type="match status" value="1"/>
</dbReference>
<sequence>MESRLKLLTEDIDEFVAGPSTAAVAIVIKPGPFILLVKRVVREDDPWSGQIAFPGGRWNHEDRSIVETALRELEEETGLSREAVEVLGQMRSITPANMPTLKVRPVLCKLLTETNLRPGPEVQNVFWIPLHGLRKKVVKVRTRHAPYQRLTLAYIYDGLIIWGMTARLVDRLIDVV</sequence>
<proteinExistence type="predicted"/>
<comment type="caution">
    <text evidence="8">The sequence shown here is derived from an EMBL/GenBank/DDBJ whole genome shotgun (WGS) entry which is preliminary data.</text>
</comment>
<organism evidence="8">
    <name type="scientific">Caldiarchaeum subterraneum</name>
    <dbReference type="NCBI Taxonomy" id="311458"/>
    <lineage>
        <taxon>Archaea</taxon>
        <taxon>Nitrososphaerota</taxon>
        <taxon>Candidatus Caldarchaeales</taxon>
        <taxon>Candidatus Caldarchaeaceae</taxon>
        <taxon>Candidatus Caldarchaeum</taxon>
    </lineage>
</organism>
<dbReference type="CDD" id="cd03426">
    <property type="entry name" value="NUDIX_CoAse_Nudt7"/>
    <property type="match status" value="1"/>
</dbReference>
<keyword evidence="3" id="KW-0479">Metal-binding</keyword>
<dbReference type="EMBL" id="DRXS01000096">
    <property type="protein sequence ID" value="HHR40540.1"/>
    <property type="molecule type" value="Genomic_DNA"/>
</dbReference>
<evidence type="ECO:0000256" key="1">
    <source>
        <dbReference type="ARBA" id="ARBA00001936"/>
    </source>
</evidence>
<gene>
    <name evidence="8" type="ORF">ENM42_01790</name>
</gene>
<dbReference type="InterPro" id="IPR045121">
    <property type="entry name" value="CoAse"/>
</dbReference>
<dbReference type="GO" id="GO:0046872">
    <property type="term" value="F:metal ion binding"/>
    <property type="evidence" value="ECO:0007669"/>
    <property type="project" value="UniProtKB-KW"/>
</dbReference>
<comment type="cofactor">
    <cofactor evidence="1">
        <name>Mn(2+)</name>
        <dbReference type="ChEBI" id="CHEBI:29035"/>
    </cofactor>
</comment>
<name>A0A7C5Y861_CALS0</name>
<dbReference type="PANTHER" id="PTHR12992">
    <property type="entry name" value="NUDIX HYDROLASE"/>
    <property type="match status" value="1"/>
</dbReference>
<evidence type="ECO:0000256" key="6">
    <source>
        <dbReference type="ARBA" id="ARBA00023211"/>
    </source>
</evidence>
<keyword evidence="5" id="KW-0460">Magnesium</keyword>
<evidence type="ECO:0000256" key="5">
    <source>
        <dbReference type="ARBA" id="ARBA00022842"/>
    </source>
</evidence>
<dbReference type="GO" id="GO:0010945">
    <property type="term" value="F:coenzyme A diphosphatase activity"/>
    <property type="evidence" value="ECO:0007669"/>
    <property type="project" value="InterPro"/>
</dbReference>
<evidence type="ECO:0000256" key="2">
    <source>
        <dbReference type="ARBA" id="ARBA00001946"/>
    </source>
</evidence>